<accession>A0A4R6YJH8</accession>
<evidence type="ECO:0000313" key="2">
    <source>
        <dbReference type="Proteomes" id="UP000294958"/>
    </source>
</evidence>
<dbReference type="Proteomes" id="UP000294958">
    <property type="component" value="Unassembled WGS sequence"/>
</dbReference>
<dbReference type="InterPro" id="IPR009579">
    <property type="entry name" value="DUF1192"/>
</dbReference>
<organism evidence="1 2">
    <name type="scientific">Aquamicrobium defluvii</name>
    <dbReference type="NCBI Taxonomy" id="69279"/>
    <lineage>
        <taxon>Bacteria</taxon>
        <taxon>Pseudomonadati</taxon>
        <taxon>Pseudomonadota</taxon>
        <taxon>Alphaproteobacteria</taxon>
        <taxon>Hyphomicrobiales</taxon>
        <taxon>Phyllobacteriaceae</taxon>
        <taxon>Aquamicrobium</taxon>
    </lineage>
</organism>
<dbReference type="EMBL" id="SNZF01000003">
    <property type="protein sequence ID" value="TDR37158.1"/>
    <property type="molecule type" value="Genomic_DNA"/>
</dbReference>
<proteinExistence type="predicted"/>
<dbReference type="AlphaFoldDB" id="A0A4R6YJH8"/>
<dbReference type="Pfam" id="PF06698">
    <property type="entry name" value="DUF1192"/>
    <property type="match status" value="1"/>
</dbReference>
<gene>
    <name evidence="1" type="ORF">DES43_10383</name>
</gene>
<name>A0A4R6YJH8_9HYPH</name>
<evidence type="ECO:0000313" key="1">
    <source>
        <dbReference type="EMBL" id="TDR37158.1"/>
    </source>
</evidence>
<reference evidence="1 2" key="1">
    <citation type="submission" date="2019-03" db="EMBL/GenBank/DDBJ databases">
        <title>Genomic Encyclopedia of Type Strains, Phase IV (KMG-IV): sequencing the most valuable type-strain genomes for metagenomic binning, comparative biology and taxonomic classification.</title>
        <authorList>
            <person name="Goeker M."/>
        </authorList>
    </citation>
    <scope>NUCLEOTIDE SEQUENCE [LARGE SCALE GENOMIC DNA]</scope>
    <source>
        <strain evidence="1 2">DSM 11603</strain>
    </source>
</reference>
<sequence>MAMAIFDDEPAGKSGQHEIGRDLSKLSLDDLRARIDMLRGEIARTEAELQSRDATLSAAEALFRRG</sequence>
<keyword evidence="2" id="KW-1185">Reference proteome</keyword>
<comment type="caution">
    <text evidence="1">The sequence shown here is derived from an EMBL/GenBank/DDBJ whole genome shotgun (WGS) entry which is preliminary data.</text>
</comment>
<protein>
    <submittedName>
        <fullName evidence="1">Uncharacterized small protein (DUF1192 family)</fullName>
    </submittedName>
</protein>